<dbReference type="SMART" id="SM00539">
    <property type="entry name" value="NIDO"/>
    <property type="match status" value="1"/>
</dbReference>
<evidence type="ECO:0008006" key="15">
    <source>
        <dbReference type="Google" id="ProtNLM"/>
    </source>
</evidence>
<evidence type="ECO:0000259" key="10">
    <source>
        <dbReference type="PROSITE" id="PS50923"/>
    </source>
</evidence>
<evidence type="ECO:0000259" key="9">
    <source>
        <dbReference type="PROSITE" id="PS50856"/>
    </source>
</evidence>
<dbReference type="PROSITE" id="PS50923">
    <property type="entry name" value="SUSHI"/>
    <property type="match status" value="1"/>
</dbReference>
<dbReference type="SMART" id="SM00032">
    <property type="entry name" value="CCP"/>
    <property type="match status" value="1"/>
</dbReference>
<keyword evidence="6" id="KW-0768">Sushi</keyword>
<dbReference type="InterPro" id="IPR056619">
    <property type="entry name" value="C8-3_MUC4"/>
</dbReference>
<comment type="subcellular location">
    <subcellularLocation>
        <location evidence="1">Membrane</location>
    </subcellularLocation>
</comment>
<dbReference type="InterPro" id="IPR051495">
    <property type="entry name" value="Epithelial_Barrier/Signaling"/>
</dbReference>
<dbReference type="InterPro" id="IPR035976">
    <property type="entry name" value="Sushi/SCR/CCP_sf"/>
</dbReference>
<evidence type="ECO:0000256" key="3">
    <source>
        <dbReference type="ARBA" id="ARBA00022989"/>
    </source>
</evidence>
<dbReference type="Proteomes" id="UP001159428">
    <property type="component" value="Unassembled WGS sequence"/>
</dbReference>
<feature type="signal peptide" evidence="8">
    <location>
        <begin position="1"/>
        <end position="19"/>
    </location>
</feature>
<dbReference type="Pfam" id="PF00084">
    <property type="entry name" value="Sushi"/>
    <property type="match status" value="1"/>
</dbReference>
<dbReference type="SUPFAM" id="SSF57535">
    <property type="entry name" value="Complement control module/SCR domain"/>
    <property type="match status" value="1"/>
</dbReference>
<evidence type="ECO:0000313" key="14">
    <source>
        <dbReference type="Proteomes" id="UP001159428"/>
    </source>
</evidence>
<feature type="domain" description="Sushi" evidence="10">
    <location>
        <begin position="902"/>
        <end position="960"/>
    </location>
</feature>
<dbReference type="PANTHER" id="PTHR13802:SF59">
    <property type="entry name" value="SUSHI DOMAIN-CONTAINING PROTEIN 2"/>
    <property type="match status" value="1"/>
</dbReference>
<comment type="caution">
    <text evidence="13">The sequence shown here is derived from an EMBL/GenBank/DDBJ whole genome shotgun (WGS) entry which is preliminary data.</text>
</comment>
<dbReference type="SMART" id="SM00723">
    <property type="entry name" value="AMOP"/>
    <property type="match status" value="1"/>
</dbReference>
<feature type="domain" description="AMOP" evidence="9">
    <location>
        <begin position="476"/>
        <end position="614"/>
    </location>
</feature>
<dbReference type="Pfam" id="PF06119">
    <property type="entry name" value="NIDO"/>
    <property type="match status" value="1"/>
</dbReference>
<dbReference type="PROSITE" id="PS51220">
    <property type="entry name" value="NIDO"/>
    <property type="match status" value="1"/>
</dbReference>
<keyword evidence="3 7" id="KW-1133">Transmembrane helix</keyword>
<evidence type="ECO:0000256" key="5">
    <source>
        <dbReference type="ARBA" id="ARBA00023157"/>
    </source>
</evidence>
<dbReference type="PROSITE" id="PS50856">
    <property type="entry name" value="AMOP"/>
    <property type="match status" value="1"/>
</dbReference>
<dbReference type="PROSITE" id="PS51233">
    <property type="entry name" value="VWFD"/>
    <property type="match status" value="1"/>
</dbReference>
<accession>A0AAU9XWH4</accession>
<feature type="transmembrane region" description="Helical" evidence="7">
    <location>
        <begin position="980"/>
        <end position="1003"/>
    </location>
</feature>
<evidence type="ECO:0000259" key="12">
    <source>
        <dbReference type="PROSITE" id="PS51233"/>
    </source>
</evidence>
<keyword evidence="14" id="KW-1185">Reference proteome</keyword>
<reference evidence="13 14" key="1">
    <citation type="submission" date="2022-05" db="EMBL/GenBank/DDBJ databases">
        <authorList>
            <consortium name="Genoscope - CEA"/>
            <person name="William W."/>
        </authorList>
    </citation>
    <scope>NUCLEOTIDE SEQUENCE [LARGE SCALE GENOMIC DNA]</scope>
</reference>
<dbReference type="PANTHER" id="PTHR13802">
    <property type="entry name" value="MUCIN 4-RELATED"/>
    <property type="match status" value="1"/>
</dbReference>
<dbReference type="InterPro" id="IPR001846">
    <property type="entry name" value="VWF_type-D"/>
</dbReference>
<protein>
    <recommendedName>
        <fullName evidence="15">Sushi domain-containing protein 2</fullName>
    </recommendedName>
</protein>
<feature type="domain" description="VWFD" evidence="12">
    <location>
        <begin position="626"/>
        <end position="821"/>
    </location>
</feature>
<dbReference type="InterPro" id="IPR000436">
    <property type="entry name" value="Sushi_SCR_CCP_dom"/>
</dbReference>
<name>A0AAU9XWH4_9CNID</name>
<evidence type="ECO:0000256" key="8">
    <source>
        <dbReference type="SAM" id="SignalP"/>
    </source>
</evidence>
<dbReference type="InterPro" id="IPR005533">
    <property type="entry name" value="AMOP_dom"/>
</dbReference>
<keyword evidence="5" id="KW-1015">Disulfide bond</keyword>
<gene>
    <name evidence="13" type="ORF">PMEA_00030224</name>
</gene>
<dbReference type="Pfam" id="PF03782">
    <property type="entry name" value="AMOP"/>
    <property type="match status" value="1"/>
</dbReference>
<sequence>MQLLVFVLFALRQFSIPEALILPNLYPFGPSEGDIALPHLDDGSSGEIPILVPFLFFGQSYDSLFVNTNGLISFLVESVSYTPDRLPLDDDDYIVIAPFWADVNIEIGGEIYYRESTDPQLLQRATRDVWSVYFDMKAKGFQAKWVLVATWYEVPFWGAYSTGKDIRNTYQAVLVTNEKESFAIFNYNDISWTTASLNGGDFWGLGGSPAQLRSFYQAGFNAGDGIKYFIIPGSATDAIINVTSTSNMGQPGRWMFRLDLEKIQGTTCNTNGSSTLGIFPSSVMMLGGDNIFIAGPCFEPSNVIVCEFPGGKMMNGSYISGIRASCPVPMLNMTGRLTVRMSVDGGRSFDYQGIVTSVNLNRATPAVVRLNPEKWSEDVPVSITWDPSHLGDETFTVAVLLARFSMRDDNVYFHSMFSLQEEQRNTGESQFIVPKGEGRGTEDDQFITLVQVKKISGNLEKGTAQWIWSDLFYWSNSELAEQRCMYWYSKQPDPKIFLEDASLLPCPKSSFQAQADRGRFIIDEYRNSANHSSVNHVDANLCFTTTIPSAQGAGRQCCYTERGNLKLGPPTGGSLNRFNTEAGMPTFSHFFQDHVPFVDCCLSSDKCERYFEKRPSDDSSRYKPPRPALGVGSTHMVSLDGTKYTFGGYGEYHVLQIPSIAFELQGRMQPFNDDSSILGTVFTAFAVKERGSDVVQVHITGSPRIVQILVNGDLVELVEQFSKMDFKSVTVSKDSNASTYSVVFTSGVTVTIQKVEDILNLMLLIPPTFKGATRGLLGLWDGNQENDFFLPDGSTLSHNSDQSTIHNKFGQQWATSSSDSIFTYDEGKKHSSYFNAEYVPMFLDKANFTIENATLGQQAKDVCGDSILCLFDVHTTGKISIGKATKQAIEVLAANINDTQTPGCPLLKNEIENGTTLRNETQDGEVIYRFHCNSYFYLNGSSVISCLRGQWNGSTPSCLHGKVQDKAQGKAGKASRGRPWYFIAAAAAGLVLFVLILIAWIVYCTRGRRSVAIERVEEDFTINNPAFVSGNTKHPDPDMNA</sequence>
<dbReference type="Pfam" id="PF23263">
    <property type="entry name" value="C8-3_MUC4"/>
    <property type="match status" value="1"/>
</dbReference>
<evidence type="ECO:0000256" key="7">
    <source>
        <dbReference type="SAM" id="Phobius"/>
    </source>
</evidence>
<dbReference type="CDD" id="cd00033">
    <property type="entry name" value="CCP"/>
    <property type="match status" value="1"/>
</dbReference>
<comment type="caution">
    <text evidence="6">Lacks conserved residue(s) required for the propagation of feature annotation.</text>
</comment>
<dbReference type="AlphaFoldDB" id="A0AAU9XWH4"/>
<dbReference type="GO" id="GO:0016020">
    <property type="term" value="C:membrane"/>
    <property type="evidence" value="ECO:0007669"/>
    <property type="project" value="UniProtKB-SubCell"/>
</dbReference>
<keyword evidence="4 7" id="KW-0472">Membrane</keyword>
<evidence type="ECO:0000259" key="11">
    <source>
        <dbReference type="PROSITE" id="PS51220"/>
    </source>
</evidence>
<evidence type="ECO:0000256" key="6">
    <source>
        <dbReference type="PROSITE-ProRule" id="PRU00302"/>
    </source>
</evidence>
<dbReference type="EMBL" id="CALNXJ010000066">
    <property type="protein sequence ID" value="CAH3158047.1"/>
    <property type="molecule type" value="Genomic_DNA"/>
</dbReference>
<evidence type="ECO:0000256" key="2">
    <source>
        <dbReference type="ARBA" id="ARBA00022692"/>
    </source>
</evidence>
<feature type="chain" id="PRO_5043852207" description="Sushi domain-containing protein 2" evidence="8">
    <location>
        <begin position="20"/>
        <end position="1041"/>
    </location>
</feature>
<feature type="domain" description="NIDO" evidence="11">
    <location>
        <begin position="98"/>
        <end position="261"/>
    </location>
</feature>
<dbReference type="SUPFAM" id="SSF81296">
    <property type="entry name" value="E set domains"/>
    <property type="match status" value="1"/>
</dbReference>
<dbReference type="SMART" id="SM00216">
    <property type="entry name" value="VWD"/>
    <property type="match status" value="1"/>
</dbReference>
<dbReference type="Pfam" id="PF00094">
    <property type="entry name" value="VWD"/>
    <property type="match status" value="1"/>
</dbReference>
<keyword evidence="2 7" id="KW-0812">Transmembrane</keyword>
<organism evidence="13 14">
    <name type="scientific">Pocillopora meandrina</name>
    <dbReference type="NCBI Taxonomy" id="46732"/>
    <lineage>
        <taxon>Eukaryota</taxon>
        <taxon>Metazoa</taxon>
        <taxon>Cnidaria</taxon>
        <taxon>Anthozoa</taxon>
        <taxon>Hexacorallia</taxon>
        <taxon>Scleractinia</taxon>
        <taxon>Astrocoeniina</taxon>
        <taxon>Pocilloporidae</taxon>
        <taxon>Pocillopora</taxon>
    </lineage>
</organism>
<evidence type="ECO:0000256" key="4">
    <source>
        <dbReference type="ARBA" id="ARBA00023136"/>
    </source>
</evidence>
<proteinExistence type="predicted"/>
<keyword evidence="8" id="KW-0732">Signal</keyword>
<dbReference type="InterPro" id="IPR003886">
    <property type="entry name" value="NIDO_dom"/>
</dbReference>
<evidence type="ECO:0000256" key="1">
    <source>
        <dbReference type="ARBA" id="ARBA00004370"/>
    </source>
</evidence>
<dbReference type="InterPro" id="IPR014756">
    <property type="entry name" value="Ig_E-set"/>
</dbReference>
<dbReference type="GO" id="GO:0007160">
    <property type="term" value="P:cell-matrix adhesion"/>
    <property type="evidence" value="ECO:0007669"/>
    <property type="project" value="InterPro"/>
</dbReference>
<evidence type="ECO:0000313" key="13">
    <source>
        <dbReference type="EMBL" id="CAH3158047.1"/>
    </source>
</evidence>
<dbReference type="Gene3D" id="2.10.70.10">
    <property type="entry name" value="Complement Module, domain 1"/>
    <property type="match status" value="1"/>
</dbReference>